<dbReference type="RefSeq" id="WP_131914491.1">
    <property type="nucleotide sequence ID" value="NZ_SMLG01000001.1"/>
</dbReference>
<evidence type="ECO:0000256" key="1">
    <source>
        <dbReference type="ARBA" id="ARBA00004442"/>
    </source>
</evidence>
<evidence type="ECO:0000259" key="6">
    <source>
        <dbReference type="PROSITE" id="PS51123"/>
    </source>
</evidence>
<feature type="domain" description="OmpA-like" evidence="6">
    <location>
        <begin position="306"/>
        <end position="419"/>
    </location>
</feature>
<dbReference type="SUPFAM" id="SSF103088">
    <property type="entry name" value="OmpA-like"/>
    <property type="match status" value="1"/>
</dbReference>
<evidence type="ECO:0000256" key="4">
    <source>
        <dbReference type="PROSITE-ProRule" id="PRU00473"/>
    </source>
</evidence>
<dbReference type="PANTHER" id="PTHR30329:SF21">
    <property type="entry name" value="LIPOPROTEIN YIAD-RELATED"/>
    <property type="match status" value="1"/>
</dbReference>
<evidence type="ECO:0000256" key="5">
    <source>
        <dbReference type="SAM" id="SignalP"/>
    </source>
</evidence>
<evidence type="ECO:0000256" key="2">
    <source>
        <dbReference type="ARBA" id="ARBA00023136"/>
    </source>
</evidence>
<dbReference type="PANTHER" id="PTHR30329">
    <property type="entry name" value="STATOR ELEMENT OF FLAGELLAR MOTOR COMPLEX"/>
    <property type="match status" value="1"/>
</dbReference>
<dbReference type="PRINTS" id="PR01021">
    <property type="entry name" value="OMPADOMAIN"/>
</dbReference>
<dbReference type="CDD" id="cd07185">
    <property type="entry name" value="OmpA_C-like"/>
    <property type="match status" value="1"/>
</dbReference>
<dbReference type="InterPro" id="IPR050330">
    <property type="entry name" value="Bact_OuterMem_StrucFunc"/>
</dbReference>
<feature type="chain" id="PRO_5020312318" evidence="5">
    <location>
        <begin position="22"/>
        <end position="419"/>
    </location>
</feature>
<keyword evidence="5" id="KW-0732">Signal</keyword>
<dbReference type="InterPro" id="IPR028974">
    <property type="entry name" value="TSP_type-3_rpt"/>
</dbReference>
<gene>
    <name evidence="7" type="ORF">E0I26_00185</name>
</gene>
<dbReference type="InterPro" id="IPR036737">
    <property type="entry name" value="OmpA-like_sf"/>
</dbReference>
<sequence length="419" mass="45821">MKKIILTLVFALAITTLSAQTETEESTGNDFNKWSVELAGGFNKPQRPMTAGYNTTLVSPYVVDLGVRYMFNNKFGLKADLGLNSFTGKKESVDFDTKYYRVNLQGVANLGRIMSFETWTNRIGLLGHAGFGLGMLERKEPSYKKDRVGNFMAGLTGQIKLTDRIALTGDFTTILNAKQNLAFDGASSSSTRGFGGILFNGTAGITVYLGKNVKHADWVLDNEDRFNVIDNRLTAIETKMLDADNDGVADYLDQEPNTAAGAMVDTKGKSIDKNNNNVPDETEAYILKNYAAKTGDTGVVYDNELIKSLINGGYVAVYFDFDKSTPTNVSTEGIDFILTYLRNNPSASVDISGHADELGRSAYNDKLSSARANNVKNTLVKAKIDASRLNVIAAGEDTSVDKTSENARRLVRRVTFIVK</sequence>
<evidence type="ECO:0000313" key="8">
    <source>
        <dbReference type="Proteomes" id="UP000294814"/>
    </source>
</evidence>
<dbReference type="Pfam" id="PF00691">
    <property type="entry name" value="OmpA"/>
    <property type="match status" value="1"/>
</dbReference>
<dbReference type="PROSITE" id="PS51123">
    <property type="entry name" value="OMPA_2"/>
    <property type="match status" value="1"/>
</dbReference>
<feature type="signal peptide" evidence="5">
    <location>
        <begin position="1"/>
        <end position="21"/>
    </location>
</feature>
<keyword evidence="2 4" id="KW-0472">Membrane</keyword>
<proteinExistence type="predicted"/>
<evidence type="ECO:0000256" key="3">
    <source>
        <dbReference type="ARBA" id="ARBA00023237"/>
    </source>
</evidence>
<dbReference type="GO" id="GO:0009279">
    <property type="term" value="C:cell outer membrane"/>
    <property type="evidence" value="ECO:0007669"/>
    <property type="project" value="UniProtKB-SubCell"/>
</dbReference>
<keyword evidence="3" id="KW-0998">Cell outer membrane</keyword>
<dbReference type="GO" id="GO:0005509">
    <property type="term" value="F:calcium ion binding"/>
    <property type="evidence" value="ECO:0007669"/>
    <property type="project" value="InterPro"/>
</dbReference>
<organism evidence="7 8">
    <name type="scientific">Flavobacterium rhamnosiphilum</name>
    <dbReference type="NCBI Taxonomy" id="2541724"/>
    <lineage>
        <taxon>Bacteria</taxon>
        <taxon>Pseudomonadati</taxon>
        <taxon>Bacteroidota</taxon>
        <taxon>Flavobacteriia</taxon>
        <taxon>Flavobacteriales</taxon>
        <taxon>Flavobacteriaceae</taxon>
        <taxon>Flavobacterium</taxon>
    </lineage>
</organism>
<protein>
    <submittedName>
        <fullName evidence="7">OmpA family protein</fullName>
    </submittedName>
</protein>
<dbReference type="OrthoDB" id="1522982at2"/>
<reference evidence="7 8" key="1">
    <citation type="submission" date="2019-03" db="EMBL/GenBank/DDBJ databases">
        <title>Novel species of Flavobacterium.</title>
        <authorList>
            <person name="Liu Q."/>
            <person name="Xin Y.-H."/>
        </authorList>
    </citation>
    <scope>NUCLEOTIDE SEQUENCE [LARGE SCALE GENOMIC DNA]</scope>
    <source>
        <strain evidence="7 8">LB3P52</strain>
    </source>
</reference>
<comment type="subcellular location">
    <subcellularLocation>
        <location evidence="1">Cell outer membrane</location>
    </subcellularLocation>
</comment>
<keyword evidence="8" id="KW-1185">Reference proteome</keyword>
<accession>A0A4R5FBD6</accession>
<dbReference type="SUPFAM" id="SSF103647">
    <property type="entry name" value="TSP type-3 repeat"/>
    <property type="match status" value="1"/>
</dbReference>
<dbReference type="InterPro" id="IPR006664">
    <property type="entry name" value="OMP_bac"/>
</dbReference>
<dbReference type="Proteomes" id="UP000294814">
    <property type="component" value="Unassembled WGS sequence"/>
</dbReference>
<evidence type="ECO:0000313" key="7">
    <source>
        <dbReference type="EMBL" id="TDE46539.1"/>
    </source>
</evidence>
<dbReference type="Gene3D" id="3.30.1330.60">
    <property type="entry name" value="OmpA-like domain"/>
    <property type="match status" value="1"/>
</dbReference>
<dbReference type="EMBL" id="SMLG01000001">
    <property type="protein sequence ID" value="TDE46539.1"/>
    <property type="molecule type" value="Genomic_DNA"/>
</dbReference>
<name>A0A4R5FBD6_9FLAO</name>
<dbReference type="InterPro" id="IPR006665">
    <property type="entry name" value="OmpA-like"/>
</dbReference>
<comment type="caution">
    <text evidence="7">The sequence shown here is derived from an EMBL/GenBank/DDBJ whole genome shotgun (WGS) entry which is preliminary data.</text>
</comment>
<dbReference type="AlphaFoldDB" id="A0A4R5FBD6"/>